<dbReference type="PANTHER" id="PTHR33063:SF13">
    <property type="entry name" value="OS02G0583500 PROTEIN"/>
    <property type="match status" value="1"/>
</dbReference>
<accession>A0A8J5RZ02</accession>
<name>A0A8J5RZ02_ZIZPA</name>
<organism evidence="2 3">
    <name type="scientific">Zizania palustris</name>
    <name type="common">Northern wild rice</name>
    <dbReference type="NCBI Taxonomy" id="103762"/>
    <lineage>
        <taxon>Eukaryota</taxon>
        <taxon>Viridiplantae</taxon>
        <taxon>Streptophyta</taxon>
        <taxon>Embryophyta</taxon>
        <taxon>Tracheophyta</taxon>
        <taxon>Spermatophyta</taxon>
        <taxon>Magnoliopsida</taxon>
        <taxon>Liliopsida</taxon>
        <taxon>Poales</taxon>
        <taxon>Poaceae</taxon>
        <taxon>BOP clade</taxon>
        <taxon>Oryzoideae</taxon>
        <taxon>Oryzeae</taxon>
        <taxon>Zizaniinae</taxon>
        <taxon>Zizania</taxon>
    </lineage>
</organism>
<dbReference type="Proteomes" id="UP000729402">
    <property type="component" value="Unassembled WGS sequence"/>
</dbReference>
<comment type="caution">
    <text evidence="2">The sequence shown here is derived from an EMBL/GenBank/DDBJ whole genome shotgun (WGS) entry which is preliminary data.</text>
</comment>
<reference evidence="2" key="1">
    <citation type="journal article" date="2021" name="bioRxiv">
        <title>Whole Genome Assembly and Annotation of Northern Wild Rice, Zizania palustris L., Supports a Whole Genome Duplication in the Zizania Genus.</title>
        <authorList>
            <person name="Haas M."/>
            <person name="Kono T."/>
            <person name="Macchietto M."/>
            <person name="Millas R."/>
            <person name="McGilp L."/>
            <person name="Shao M."/>
            <person name="Duquette J."/>
            <person name="Hirsch C.N."/>
            <person name="Kimball J."/>
        </authorList>
    </citation>
    <scope>NUCLEOTIDE SEQUENCE</scope>
    <source>
        <tissue evidence="2">Fresh leaf tissue</tissue>
    </source>
</reference>
<protein>
    <submittedName>
        <fullName evidence="2">Uncharacterized protein</fullName>
    </submittedName>
</protein>
<dbReference type="EMBL" id="JAAALK010000285">
    <property type="protein sequence ID" value="KAG8064715.1"/>
    <property type="molecule type" value="Genomic_DNA"/>
</dbReference>
<sequence length="162" mass="17455">MPPKIAAKKLGAVDGPDQIDENTHRGSGGDVINDGYNQMANDDDGGMANGGDAINDGHNQMTNECDGGMENGGDAINDGHNQMTNEGKIRHVVPLVAAKFATECNVIVRNHVPMLKHWKDYKKYPGLLSLFIGKLGAKFDINTSDAVVENACFQMMKVAVRQ</sequence>
<evidence type="ECO:0000313" key="3">
    <source>
        <dbReference type="Proteomes" id="UP000729402"/>
    </source>
</evidence>
<proteinExistence type="predicted"/>
<dbReference type="PANTHER" id="PTHR33063">
    <property type="entry name" value="OS02G0583500 PROTEIN"/>
    <property type="match status" value="1"/>
</dbReference>
<reference evidence="2" key="2">
    <citation type="submission" date="2021-02" db="EMBL/GenBank/DDBJ databases">
        <authorList>
            <person name="Kimball J.A."/>
            <person name="Haas M.W."/>
            <person name="Macchietto M."/>
            <person name="Kono T."/>
            <person name="Duquette J."/>
            <person name="Shao M."/>
        </authorList>
    </citation>
    <scope>NUCLEOTIDE SEQUENCE</scope>
    <source>
        <tissue evidence="2">Fresh leaf tissue</tissue>
    </source>
</reference>
<gene>
    <name evidence="2" type="ORF">GUJ93_ZPchr0004g38133</name>
</gene>
<evidence type="ECO:0000313" key="2">
    <source>
        <dbReference type="EMBL" id="KAG8064715.1"/>
    </source>
</evidence>
<dbReference type="AlphaFoldDB" id="A0A8J5RZ02"/>
<keyword evidence="3" id="KW-1185">Reference proteome</keyword>
<dbReference type="OrthoDB" id="688938at2759"/>
<feature type="region of interest" description="Disordered" evidence="1">
    <location>
        <begin position="1"/>
        <end position="82"/>
    </location>
</feature>
<evidence type="ECO:0000256" key="1">
    <source>
        <dbReference type="SAM" id="MobiDB-lite"/>
    </source>
</evidence>